<evidence type="ECO:0000256" key="4">
    <source>
        <dbReference type="RuleBase" id="RU003744"/>
    </source>
</evidence>
<evidence type="ECO:0000313" key="8">
    <source>
        <dbReference type="Proteomes" id="UP001298424"/>
    </source>
</evidence>
<dbReference type="PROSITE" id="PS01039">
    <property type="entry name" value="SBP_BACTERIAL_3"/>
    <property type="match status" value="1"/>
</dbReference>
<feature type="domain" description="Solute-binding protein family 3/N-terminal" evidence="5">
    <location>
        <begin position="43"/>
        <end position="265"/>
    </location>
</feature>
<name>A0ABS9NJS1_9NEIS</name>
<dbReference type="SMART" id="SM00079">
    <property type="entry name" value="PBPe"/>
    <property type="match status" value="1"/>
</dbReference>
<evidence type="ECO:0000313" key="7">
    <source>
        <dbReference type="EMBL" id="MCG6503033.1"/>
    </source>
</evidence>
<evidence type="ECO:0000256" key="2">
    <source>
        <dbReference type="ARBA" id="ARBA00010333"/>
    </source>
</evidence>
<keyword evidence="8" id="KW-1185">Reference proteome</keyword>
<dbReference type="SMART" id="SM00062">
    <property type="entry name" value="PBPb"/>
    <property type="match status" value="1"/>
</dbReference>
<comment type="caution">
    <text evidence="7">The sequence shown here is derived from an EMBL/GenBank/DDBJ whole genome shotgun (WGS) entry which is preliminary data.</text>
</comment>
<comment type="subcellular location">
    <subcellularLocation>
        <location evidence="1">Cell envelope</location>
    </subcellularLocation>
</comment>
<dbReference type="RefSeq" id="WP_238744972.1">
    <property type="nucleotide sequence ID" value="NZ_JAKOOW010000001.1"/>
</dbReference>
<organism evidence="7 8">
    <name type="scientific">Kingella pumchi</name>
    <dbReference type="NCBI Taxonomy" id="2779506"/>
    <lineage>
        <taxon>Bacteria</taxon>
        <taxon>Pseudomonadati</taxon>
        <taxon>Pseudomonadota</taxon>
        <taxon>Betaproteobacteria</taxon>
        <taxon>Neisseriales</taxon>
        <taxon>Neisseriaceae</taxon>
        <taxon>Kingella</taxon>
    </lineage>
</organism>
<evidence type="ECO:0000256" key="1">
    <source>
        <dbReference type="ARBA" id="ARBA00004196"/>
    </source>
</evidence>
<reference evidence="7 8" key="1">
    <citation type="submission" date="2022-02" db="EMBL/GenBank/DDBJ databases">
        <title>Genome sequence data of Kingella unionensis sp. nov. strain CICC 24913 (CCUG 75125).</title>
        <authorList>
            <person name="Xiao M."/>
        </authorList>
    </citation>
    <scope>NUCLEOTIDE SEQUENCE [LARGE SCALE GENOMIC DNA]</scope>
    <source>
        <strain evidence="7 8">CICC 24913</strain>
    </source>
</reference>
<comment type="similarity">
    <text evidence="2 4">Belongs to the bacterial solute-binding protein 3 family.</text>
</comment>
<proteinExistence type="inferred from homology"/>
<dbReference type="Gene3D" id="3.40.190.10">
    <property type="entry name" value="Periplasmic binding protein-like II"/>
    <property type="match status" value="2"/>
</dbReference>
<dbReference type="Pfam" id="PF00497">
    <property type="entry name" value="SBP_bac_3"/>
    <property type="match status" value="1"/>
</dbReference>
<evidence type="ECO:0000256" key="3">
    <source>
        <dbReference type="ARBA" id="ARBA00022729"/>
    </source>
</evidence>
<dbReference type="PANTHER" id="PTHR35936:SF17">
    <property type="entry name" value="ARGININE-BINDING EXTRACELLULAR PROTEIN ARTP"/>
    <property type="match status" value="1"/>
</dbReference>
<dbReference type="EMBL" id="JAKOOW010000001">
    <property type="protein sequence ID" value="MCG6503033.1"/>
    <property type="molecule type" value="Genomic_DNA"/>
</dbReference>
<dbReference type="PROSITE" id="PS51257">
    <property type="entry name" value="PROKAR_LIPOPROTEIN"/>
    <property type="match status" value="1"/>
</dbReference>
<dbReference type="CDD" id="cd13624">
    <property type="entry name" value="PBP2_Arg_Lys_His"/>
    <property type="match status" value="1"/>
</dbReference>
<evidence type="ECO:0000259" key="6">
    <source>
        <dbReference type="SMART" id="SM00079"/>
    </source>
</evidence>
<protein>
    <submittedName>
        <fullName evidence="7">Basic amino acid ABC transporter substrate-binding protein</fullName>
    </submittedName>
</protein>
<accession>A0ABS9NJS1</accession>
<feature type="domain" description="Ionotropic glutamate receptor C-terminal" evidence="6">
    <location>
        <begin position="43"/>
        <end position="266"/>
    </location>
</feature>
<dbReference type="InterPro" id="IPR018313">
    <property type="entry name" value="SBP_3_CS"/>
</dbReference>
<keyword evidence="3" id="KW-0732">Signal</keyword>
<sequence length="266" mass="28391">MNIRTHLLSAICATMMLAGCGGQGGSANDSAASGTAAGSGEKVLRVATNAEFAPFESLDENKNIQGFDIDLMNALAKEGGFKVEFTHQPWESLFPALANGDVDVLASAVTITDDRKKTMLFSDPYYQISQVVLVPKGKDVKSVDDLKKLNKVGVVTGQTGDLAVQKILGNTSDKIARFKTVTLLMEEIGNGGVDAAVSDSAVVAHYAKNNSDKGYKLIKLDGFDVENYGLVLRKGDDATAAKLNDALKKIKENGEYAKIESKYFAQ</sequence>
<evidence type="ECO:0000259" key="5">
    <source>
        <dbReference type="SMART" id="SM00062"/>
    </source>
</evidence>
<dbReference type="InterPro" id="IPR001638">
    <property type="entry name" value="Solute-binding_3/MltF_N"/>
</dbReference>
<dbReference type="Proteomes" id="UP001298424">
    <property type="component" value="Unassembled WGS sequence"/>
</dbReference>
<gene>
    <name evidence="7" type="ORF">MB824_00730</name>
</gene>
<dbReference type="SUPFAM" id="SSF53850">
    <property type="entry name" value="Periplasmic binding protein-like II"/>
    <property type="match status" value="1"/>
</dbReference>
<dbReference type="PANTHER" id="PTHR35936">
    <property type="entry name" value="MEMBRANE-BOUND LYTIC MUREIN TRANSGLYCOSYLASE F"/>
    <property type="match status" value="1"/>
</dbReference>
<dbReference type="InterPro" id="IPR001320">
    <property type="entry name" value="Iontro_rcpt_C"/>
</dbReference>